<dbReference type="Pfam" id="PF04221">
    <property type="entry name" value="RelB"/>
    <property type="match status" value="1"/>
</dbReference>
<dbReference type="OrthoDB" id="9804867at2"/>
<dbReference type="STRING" id="1528.SAMN04488579_11069"/>
<dbReference type="EMBL" id="FNOU01000010">
    <property type="protein sequence ID" value="SDX90308.1"/>
    <property type="molecule type" value="Genomic_DNA"/>
</dbReference>
<dbReference type="RefSeq" id="WP_090245136.1">
    <property type="nucleotide sequence ID" value="NZ_FNOU01000010.1"/>
</dbReference>
<dbReference type="InterPro" id="IPR013321">
    <property type="entry name" value="Arc_rbn_hlx_hlx"/>
</dbReference>
<dbReference type="NCBIfam" id="TIGR02384">
    <property type="entry name" value="RelB_DinJ"/>
    <property type="match status" value="1"/>
</dbReference>
<dbReference type="Gene3D" id="1.10.1220.10">
    <property type="entry name" value="Met repressor-like"/>
    <property type="match status" value="1"/>
</dbReference>
<keyword evidence="2" id="KW-1185">Reference proteome</keyword>
<dbReference type="GO" id="GO:0006355">
    <property type="term" value="P:regulation of DNA-templated transcription"/>
    <property type="evidence" value="ECO:0007669"/>
    <property type="project" value="InterPro"/>
</dbReference>
<dbReference type="AlphaFoldDB" id="A0A1H3FIW8"/>
<organism evidence="1 2">
    <name type="scientific">Eubacterium barkeri</name>
    <name type="common">Clostridium barkeri</name>
    <dbReference type="NCBI Taxonomy" id="1528"/>
    <lineage>
        <taxon>Bacteria</taxon>
        <taxon>Bacillati</taxon>
        <taxon>Bacillota</taxon>
        <taxon>Clostridia</taxon>
        <taxon>Eubacteriales</taxon>
        <taxon>Eubacteriaceae</taxon>
        <taxon>Eubacterium</taxon>
    </lineage>
</organism>
<protein>
    <submittedName>
        <fullName evidence="1">RelB antitoxin</fullName>
    </submittedName>
</protein>
<evidence type="ECO:0000313" key="1">
    <source>
        <dbReference type="EMBL" id="SDX90308.1"/>
    </source>
</evidence>
<name>A0A1H3FIW8_EUBBA</name>
<dbReference type="Proteomes" id="UP000199652">
    <property type="component" value="Unassembled WGS sequence"/>
</dbReference>
<sequence>MRETTNINLRIEKSLKAQAEALFSEFGMNMTTAMTVFLRQAVREQAIPFRIAADVKPTYPNLPVDMDAVNQYTSHEEYVDAKLAEASLLAAEDPMRYSLSDLDAFVQKRLEDYNG</sequence>
<accession>A0A1H3FIW8</accession>
<dbReference type="InterPro" id="IPR007337">
    <property type="entry name" value="RelB/DinJ"/>
</dbReference>
<gene>
    <name evidence="1" type="ORF">SAMN04488579_11069</name>
</gene>
<evidence type="ECO:0000313" key="2">
    <source>
        <dbReference type="Proteomes" id="UP000199652"/>
    </source>
</evidence>
<proteinExistence type="predicted"/>
<reference evidence="2" key="1">
    <citation type="submission" date="2016-10" db="EMBL/GenBank/DDBJ databases">
        <authorList>
            <person name="Varghese N."/>
            <person name="Submissions S."/>
        </authorList>
    </citation>
    <scope>NUCLEOTIDE SEQUENCE [LARGE SCALE GENOMIC DNA]</scope>
    <source>
        <strain evidence="2">VPI 5359</strain>
    </source>
</reference>